<comment type="caution">
    <text evidence="9">The sequence shown here is derived from an EMBL/GenBank/DDBJ whole genome shotgun (WGS) entry which is preliminary data.</text>
</comment>
<dbReference type="GO" id="GO:0005741">
    <property type="term" value="C:mitochondrial outer membrane"/>
    <property type="evidence" value="ECO:0007669"/>
    <property type="project" value="UniProtKB-SubCell"/>
</dbReference>
<dbReference type="InterPro" id="IPR036188">
    <property type="entry name" value="FAD/NAD-bd_sf"/>
</dbReference>
<dbReference type="InterPro" id="IPR050703">
    <property type="entry name" value="Flavin_MAO"/>
</dbReference>
<dbReference type="OrthoDB" id="7777654at2759"/>
<dbReference type="PANTHER" id="PTHR43563">
    <property type="entry name" value="AMINE OXIDASE"/>
    <property type="match status" value="1"/>
</dbReference>
<evidence type="ECO:0000256" key="2">
    <source>
        <dbReference type="ARBA" id="ARBA00004362"/>
    </source>
</evidence>
<dbReference type="Gene3D" id="3.90.660.10">
    <property type="match status" value="1"/>
</dbReference>
<organism evidence="9 10">
    <name type="scientific">Bugula neritina</name>
    <name type="common">Brown bryozoan</name>
    <name type="synonym">Sertularia neritina</name>
    <dbReference type="NCBI Taxonomy" id="10212"/>
    <lineage>
        <taxon>Eukaryota</taxon>
        <taxon>Metazoa</taxon>
        <taxon>Spiralia</taxon>
        <taxon>Lophotrochozoa</taxon>
        <taxon>Bryozoa</taxon>
        <taxon>Gymnolaemata</taxon>
        <taxon>Cheilostomatida</taxon>
        <taxon>Flustrina</taxon>
        <taxon>Buguloidea</taxon>
        <taxon>Bugulidae</taxon>
        <taxon>Bugula</taxon>
    </lineage>
</organism>
<evidence type="ECO:0000313" key="9">
    <source>
        <dbReference type="EMBL" id="KAF6030670.1"/>
    </source>
</evidence>
<dbReference type="PRINTS" id="PR00757">
    <property type="entry name" value="AMINEOXDASEF"/>
</dbReference>
<dbReference type="AlphaFoldDB" id="A0A7J7JW75"/>
<evidence type="ECO:0000256" key="1">
    <source>
        <dbReference type="ARBA" id="ARBA00001974"/>
    </source>
</evidence>
<dbReference type="Pfam" id="PF01593">
    <property type="entry name" value="Amino_oxidase"/>
    <property type="match status" value="1"/>
</dbReference>
<dbReference type="Proteomes" id="UP000593567">
    <property type="component" value="Unassembled WGS sequence"/>
</dbReference>
<evidence type="ECO:0000256" key="5">
    <source>
        <dbReference type="ARBA" id="ARBA00048448"/>
    </source>
</evidence>
<dbReference type="PANTHER" id="PTHR43563:SF14">
    <property type="entry name" value="AMINE OXIDASE"/>
    <property type="match status" value="1"/>
</dbReference>
<evidence type="ECO:0000256" key="4">
    <source>
        <dbReference type="ARBA" id="ARBA00023002"/>
    </source>
</evidence>
<dbReference type="GO" id="GO:0008131">
    <property type="term" value="F:primary methylamine oxidase activity"/>
    <property type="evidence" value="ECO:0007669"/>
    <property type="project" value="UniProtKB-ARBA"/>
</dbReference>
<evidence type="ECO:0000256" key="3">
    <source>
        <dbReference type="ARBA" id="ARBA00005995"/>
    </source>
</evidence>
<proteinExistence type="inferred from homology"/>
<protein>
    <recommendedName>
        <fullName evidence="7">Amine oxidase</fullName>
        <ecNumber evidence="7">1.4.3.-</ecNumber>
    </recommendedName>
</protein>
<keyword evidence="10" id="KW-1185">Reference proteome</keyword>
<reference evidence="9" key="1">
    <citation type="submission" date="2020-06" db="EMBL/GenBank/DDBJ databases">
        <title>Draft genome of Bugula neritina, a colonial animal packing powerful symbionts and potential medicines.</title>
        <authorList>
            <person name="Rayko M."/>
        </authorList>
    </citation>
    <scope>NUCLEOTIDE SEQUENCE [LARGE SCALE GENOMIC DNA]</scope>
    <source>
        <strain evidence="9">Kwan_BN1</strain>
    </source>
</reference>
<comment type="subcellular location">
    <subcellularLocation>
        <location evidence="2">Mitochondrion outer membrane</location>
        <topology evidence="2">Single-pass type IV membrane protein</topology>
        <orientation evidence="2">Cytoplasmic side</orientation>
    </subcellularLocation>
</comment>
<gene>
    <name evidence="9" type="ORF">EB796_011018</name>
</gene>
<dbReference type="Gene3D" id="3.50.50.60">
    <property type="entry name" value="FAD/NAD(P)-binding domain"/>
    <property type="match status" value="1"/>
</dbReference>
<keyword evidence="7" id="KW-0285">Flavoprotein</keyword>
<dbReference type="SUPFAM" id="SSF51905">
    <property type="entry name" value="FAD/NAD(P)-binding domain"/>
    <property type="match status" value="1"/>
</dbReference>
<feature type="domain" description="Amine oxidase" evidence="8">
    <location>
        <begin position="7"/>
        <end position="157"/>
    </location>
</feature>
<evidence type="ECO:0000256" key="6">
    <source>
        <dbReference type="PIRSR" id="PIRSR601613-1"/>
    </source>
</evidence>
<keyword evidence="4 7" id="KW-0560">Oxidoreductase</keyword>
<evidence type="ECO:0000256" key="7">
    <source>
        <dbReference type="RuleBase" id="RU362067"/>
    </source>
</evidence>
<dbReference type="EC" id="1.4.3.-" evidence="7"/>
<sequence>MCRGLETAYWRERGYSGEIVTTDPKETAQGAISIVYDATSEQGHPALVVFIGGDQATAWGDKPPEERRQAVLDSLSEIMEIQELKHPIDYREKDWAKEKYNGGCPTDVVNTGVMKYYNELKAPLGRVEFAGTESSSVWSGYLSGAVNAGKRAANKVIEKLNK</sequence>
<keyword evidence="7" id="KW-0274">FAD</keyword>
<feature type="binding site" evidence="6">
    <location>
        <position position="133"/>
    </location>
    <ligand>
        <name>FAD</name>
        <dbReference type="ChEBI" id="CHEBI:57692"/>
    </ligand>
</feature>
<evidence type="ECO:0000259" key="8">
    <source>
        <dbReference type="Pfam" id="PF01593"/>
    </source>
</evidence>
<comment type="cofactor">
    <cofactor evidence="1 7">
        <name>FAD</name>
        <dbReference type="ChEBI" id="CHEBI:57692"/>
    </cofactor>
</comment>
<dbReference type="EMBL" id="VXIV02001681">
    <property type="protein sequence ID" value="KAF6030670.1"/>
    <property type="molecule type" value="Genomic_DNA"/>
</dbReference>
<dbReference type="SUPFAM" id="SSF54373">
    <property type="entry name" value="FAD-linked reductases, C-terminal domain"/>
    <property type="match status" value="1"/>
</dbReference>
<evidence type="ECO:0000313" key="10">
    <source>
        <dbReference type="Proteomes" id="UP000593567"/>
    </source>
</evidence>
<name>A0A7J7JW75_BUGNE</name>
<accession>A0A7J7JW75</accession>
<comment type="similarity">
    <text evidence="3 7">Belongs to the flavin monoamine oxidase family.</text>
</comment>
<dbReference type="InterPro" id="IPR002937">
    <property type="entry name" value="Amino_oxidase"/>
</dbReference>
<dbReference type="GO" id="GO:0097621">
    <property type="term" value="F:monoamine oxidase activity"/>
    <property type="evidence" value="ECO:0007669"/>
    <property type="project" value="UniProtKB-EC"/>
</dbReference>
<comment type="catalytic activity">
    <reaction evidence="5">
        <text>a secondary aliphatic amine + O2 + H2O = a primary amine + an aldehyde + H2O2</text>
        <dbReference type="Rhea" id="RHEA:26414"/>
        <dbReference type="ChEBI" id="CHEBI:15377"/>
        <dbReference type="ChEBI" id="CHEBI:15379"/>
        <dbReference type="ChEBI" id="CHEBI:16240"/>
        <dbReference type="ChEBI" id="CHEBI:17478"/>
        <dbReference type="ChEBI" id="CHEBI:58855"/>
        <dbReference type="ChEBI" id="CHEBI:65296"/>
        <dbReference type="EC" id="1.4.3.4"/>
    </reaction>
</comment>
<feature type="binding site" evidence="6">
    <location>
        <position position="50"/>
    </location>
    <ligand>
        <name>substrate</name>
    </ligand>
</feature>
<dbReference type="InterPro" id="IPR001613">
    <property type="entry name" value="Flavin_amine_oxidase"/>
</dbReference>